<keyword evidence="1 2" id="KW-0597">Phosphoprotein</keyword>
<dbReference type="EMBL" id="CP039965">
    <property type="protein sequence ID" value="QCO57230.1"/>
    <property type="molecule type" value="Genomic_DNA"/>
</dbReference>
<accession>A0A4P8EJ76</accession>
<dbReference type="CDD" id="cd00156">
    <property type="entry name" value="REC"/>
    <property type="match status" value="1"/>
</dbReference>
<evidence type="ECO:0000256" key="2">
    <source>
        <dbReference type="PROSITE-ProRule" id="PRU00169"/>
    </source>
</evidence>
<dbReference type="InterPro" id="IPR001789">
    <property type="entry name" value="Sig_transdc_resp-reg_receiver"/>
</dbReference>
<evidence type="ECO:0000256" key="1">
    <source>
        <dbReference type="ARBA" id="ARBA00022553"/>
    </source>
</evidence>
<protein>
    <submittedName>
        <fullName evidence="4">Response regulator</fullName>
    </submittedName>
</protein>
<dbReference type="SMART" id="SM00448">
    <property type="entry name" value="REC"/>
    <property type="match status" value="1"/>
</dbReference>
<geneLocation type="plasmid" evidence="4 5">
    <name>unnamed1</name>
</geneLocation>
<name>A0A4P8EJ76_9RHOB</name>
<dbReference type="PROSITE" id="PS50110">
    <property type="entry name" value="RESPONSE_REGULATORY"/>
    <property type="match status" value="1"/>
</dbReference>
<gene>
    <name evidence="4" type="ORF">EOK75_15840</name>
</gene>
<keyword evidence="4" id="KW-0614">Plasmid</keyword>
<feature type="modified residue" description="4-aspartylphosphate" evidence="2">
    <location>
        <position position="83"/>
    </location>
</feature>
<dbReference type="InterPro" id="IPR050595">
    <property type="entry name" value="Bact_response_regulator"/>
</dbReference>
<dbReference type="Pfam" id="PF00072">
    <property type="entry name" value="Response_reg"/>
    <property type="match status" value="1"/>
</dbReference>
<sequence length="260" mass="27211">MPYPQGPFPAKPMPEGPGFAHLYDRVALPLAGVTLLAVEDSRFASEALRLLCQRSGARMRRAETLAAARRHLAVYRPDVVLVDLGLPDGNGADLIRELTRGQGLGSLVLAISGDPDGWSQAVRAGAAGFLEKPLQSLAAFQKMILTHLQGQSGLVPRADDKPIQPDPQALQDDLLHAADLIAQGDENPRRYVVDFVSGIARSSNDTALACAAASARTSTEGMIELGALLGQRISHCADPFAIGSVAGAKAGVAIGAHKTG</sequence>
<proteinExistence type="predicted"/>
<dbReference type="RefSeq" id="WP_137195034.1">
    <property type="nucleotide sequence ID" value="NZ_CP039965.1"/>
</dbReference>
<dbReference type="SUPFAM" id="SSF52172">
    <property type="entry name" value="CheY-like"/>
    <property type="match status" value="1"/>
</dbReference>
<evidence type="ECO:0000313" key="4">
    <source>
        <dbReference type="EMBL" id="QCO57230.1"/>
    </source>
</evidence>
<feature type="domain" description="Response regulatory" evidence="3">
    <location>
        <begin position="34"/>
        <end position="147"/>
    </location>
</feature>
<dbReference type="InterPro" id="IPR011006">
    <property type="entry name" value="CheY-like_superfamily"/>
</dbReference>
<keyword evidence="5" id="KW-1185">Reference proteome</keyword>
<dbReference type="AlphaFoldDB" id="A0A4P8EJ76"/>
<evidence type="ECO:0000313" key="5">
    <source>
        <dbReference type="Proteomes" id="UP000298631"/>
    </source>
</evidence>
<dbReference type="PANTHER" id="PTHR44591">
    <property type="entry name" value="STRESS RESPONSE REGULATOR PROTEIN 1"/>
    <property type="match status" value="1"/>
</dbReference>
<dbReference type="GO" id="GO:0000160">
    <property type="term" value="P:phosphorelay signal transduction system"/>
    <property type="evidence" value="ECO:0007669"/>
    <property type="project" value="InterPro"/>
</dbReference>
<dbReference type="PANTHER" id="PTHR44591:SF3">
    <property type="entry name" value="RESPONSE REGULATORY DOMAIN-CONTAINING PROTEIN"/>
    <property type="match status" value="1"/>
</dbReference>
<evidence type="ECO:0000259" key="3">
    <source>
        <dbReference type="PROSITE" id="PS50110"/>
    </source>
</evidence>
<organism evidence="4 5">
    <name type="scientific">Pseudorhodobacter turbinis</name>
    <dbReference type="NCBI Taxonomy" id="2500533"/>
    <lineage>
        <taxon>Bacteria</taxon>
        <taxon>Pseudomonadati</taxon>
        <taxon>Pseudomonadota</taxon>
        <taxon>Alphaproteobacteria</taxon>
        <taxon>Rhodobacterales</taxon>
        <taxon>Paracoccaceae</taxon>
        <taxon>Pseudorhodobacter</taxon>
    </lineage>
</organism>
<dbReference type="OrthoDB" id="7831674at2"/>
<dbReference type="Gene3D" id="3.40.50.2300">
    <property type="match status" value="1"/>
</dbReference>
<dbReference type="KEGG" id="pseb:EOK75_15840"/>
<reference evidence="4 5" key="1">
    <citation type="submission" date="2019-05" db="EMBL/GenBank/DDBJ databases">
        <title>Pseudorhodobacter turbinis sp. nov., isolated from the gut of the Korean turban shell.</title>
        <authorList>
            <person name="Jeong Y.-S."/>
            <person name="Kang W.-R."/>
            <person name="Bae J.-W."/>
        </authorList>
    </citation>
    <scope>NUCLEOTIDE SEQUENCE [LARGE SCALE GENOMIC DNA]</scope>
    <source>
        <strain evidence="4 5">S12M18</strain>
        <plasmid evidence="4 5">unnamed1</plasmid>
    </source>
</reference>
<dbReference type="Proteomes" id="UP000298631">
    <property type="component" value="Plasmid unnamed1"/>
</dbReference>